<keyword evidence="1" id="KW-0812">Transmembrane</keyword>
<dbReference type="InterPro" id="IPR025962">
    <property type="entry name" value="SdpI/YhfL"/>
</dbReference>
<keyword evidence="1" id="KW-1133">Transmembrane helix</keyword>
<sequence length="118" mass="13347">MMLITNILTSVIFIVVGATLKLRPPKKINSVYGYRTFFAMKNKETWKEGNSFSAVMMLIGGSISLSFSLVITLLLREEPNLSSVISIVGTLIITFGFTLYTEIYLRRIFDKEGIRKTK</sequence>
<evidence type="ECO:0000313" key="3">
    <source>
        <dbReference type="Proteomes" id="UP000656077"/>
    </source>
</evidence>
<name>A0A964RSJ3_9CLOT</name>
<reference evidence="2" key="1">
    <citation type="submission" date="2019-12" db="EMBL/GenBank/DDBJ databases">
        <title>Microbes associate with the intestines of laboratory mice.</title>
        <authorList>
            <person name="Navarre W."/>
            <person name="Wong E."/>
        </authorList>
    </citation>
    <scope>NUCLEOTIDE SEQUENCE</scope>
    <source>
        <strain evidence="2">NM79_F5</strain>
    </source>
</reference>
<feature type="transmembrane region" description="Helical" evidence="1">
    <location>
        <begin position="51"/>
        <end position="75"/>
    </location>
</feature>
<dbReference type="EMBL" id="WSRQ01000083">
    <property type="protein sequence ID" value="MVX66991.1"/>
    <property type="molecule type" value="Genomic_DNA"/>
</dbReference>
<protein>
    <submittedName>
        <fullName evidence="2">SdpI/YhfL protein family</fullName>
    </submittedName>
</protein>
<comment type="caution">
    <text evidence="2">The sequence shown here is derived from an EMBL/GenBank/DDBJ whole genome shotgun (WGS) entry which is preliminary data.</text>
</comment>
<keyword evidence="1" id="KW-0472">Membrane</keyword>
<evidence type="ECO:0000256" key="1">
    <source>
        <dbReference type="SAM" id="Phobius"/>
    </source>
</evidence>
<gene>
    <name evidence="2" type="ORF">GKZ28_25380</name>
</gene>
<dbReference type="AlphaFoldDB" id="A0A964RSJ3"/>
<proteinExistence type="predicted"/>
<dbReference type="Proteomes" id="UP000656077">
    <property type="component" value="Unassembled WGS sequence"/>
</dbReference>
<accession>A0A964RSJ3</accession>
<evidence type="ECO:0000313" key="2">
    <source>
        <dbReference type="EMBL" id="MVX66991.1"/>
    </source>
</evidence>
<organism evidence="2 3">
    <name type="scientific">Clostridium chromiireducens</name>
    <dbReference type="NCBI Taxonomy" id="225345"/>
    <lineage>
        <taxon>Bacteria</taxon>
        <taxon>Bacillati</taxon>
        <taxon>Bacillota</taxon>
        <taxon>Clostridia</taxon>
        <taxon>Eubacteriales</taxon>
        <taxon>Clostridiaceae</taxon>
        <taxon>Clostridium</taxon>
    </lineage>
</organism>
<dbReference type="Pfam" id="PF13630">
    <property type="entry name" value="SdpI"/>
    <property type="match status" value="1"/>
</dbReference>
<feature type="transmembrane region" description="Helical" evidence="1">
    <location>
        <begin position="81"/>
        <end position="105"/>
    </location>
</feature>